<dbReference type="EMBL" id="BAABBA010000010">
    <property type="protein sequence ID" value="GAA4287876.1"/>
    <property type="molecule type" value="Genomic_DNA"/>
</dbReference>
<dbReference type="Gene3D" id="3.40.50.80">
    <property type="entry name" value="Nucleotide-binding domain of ferredoxin-NADP reductase (FNR) module"/>
    <property type="match status" value="1"/>
</dbReference>
<evidence type="ECO:0000313" key="3">
    <source>
        <dbReference type="Proteomes" id="UP001499841"/>
    </source>
</evidence>
<organism evidence="2 3">
    <name type="scientific">Georgenia daeguensis</name>
    <dbReference type="NCBI Taxonomy" id="908355"/>
    <lineage>
        <taxon>Bacteria</taxon>
        <taxon>Bacillati</taxon>
        <taxon>Actinomycetota</taxon>
        <taxon>Actinomycetes</taxon>
        <taxon>Micrococcales</taxon>
        <taxon>Bogoriellaceae</taxon>
        <taxon>Georgenia</taxon>
    </lineage>
</organism>
<dbReference type="Pfam" id="PF04954">
    <property type="entry name" value="SIP"/>
    <property type="match status" value="1"/>
</dbReference>
<dbReference type="InterPro" id="IPR017938">
    <property type="entry name" value="Riboflavin_synthase-like_b-brl"/>
</dbReference>
<dbReference type="SUPFAM" id="SSF63380">
    <property type="entry name" value="Riboflavin synthase domain-like"/>
    <property type="match status" value="1"/>
</dbReference>
<evidence type="ECO:0000259" key="1">
    <source>
        <dbReference type="PROSITE" id="PS51384"/>
    </source>
</evidence>
<dbReference type="InterPro" id="IPR039374">
    <property type="entry name" value="SIP_fam"/>
</dbReference>
<accession>A0ABP8EV67</accession>
<dbReference type="InterPro" id="IPR039261">
    <property type="entry name" value="FNR_nucleotide-bd"/>
</dbReference>
<gene>
    <name evidence="2" type="ORF">GCM10022262_22360</name>
</gene>
<dbReference type="PROSITE" id="PS51384">
    <property type="entry name" value="FAD_FR"/>
    <property type="match status" value="1"/>
</dbReference>
<evidence type="ECO:0000313" key="2">
    <source>
        <dbReference type="EMBL" id="GAA4287876.1"/>
    </source>
</evidence>
<dbReference type="InterPro" id="IPR007037">
    <property type="entry name" value="SIP_rossman_dom"/>
</dbReference>
<dbReference type="RefSeq" id="WP_345041081.1">
    <property type="nucleotide sequence ID" value="NZ_BAABBA010000010.1"/>
</dbReference>
<dbReference type="Gene3D" id="2.40.30.10">
    <property type="entry name" value="Translation factors"/>
    <property type="match status" value="1"/>
</dbReference>
<feature type="domain" description="FAD-binding FR-type" evidence="1">
    <location>
        <begin position="17"/>
        <end position="139"/>
    </location>
</feature>
<dbReference type="PANTHER" id="PTHR30157:SF0">
    <property type="entry name" value="NADPH-DEPENDENT FERRIC-CHELATE REDUCTASE"/>
    <property type="match status" value="1"/>
</dbReference>
<protein>
    <submittedName>
        <fullName evidence="2">Siderophore-interacting protein</fullName>
    </submittedName>
</protein>
<reference evidence="3" key="1">
    <citation type="journal article" date="2019" name="Int. J. Syst. Evol. Microbiol.">
        <title>The Global Catalogue of Microorganisms (GCM) 10K type strain sequencing project: providing services to taxonomists for standard genome sequencing and annotation.</title>
        <authorList>
            <consortium name="The Broad Institute Genomics Platform"/>
            <consortium name="The Broad Institute Genome Sequencing Center for Infectious Disease"/>
            <person name="Wu L."/>
            <person name="Ma J."/>
        </authorList>
    </citation>
    <scope>NUCLEOTIDE SEQUENCE [LARGE SCALE GENOMIC DNA]</scope>
    <source>
        <strain evidence="3">JCM 17459</strain>
    </source>
</reference>
<proteinExistence type="predicted"/>
<keyword evidence="3" id="KW-1185">Reference proteome</keyword>
<dbReference type="CDD" id="cd06193">
    <property type="entry name" value="siderophore_interacting"/>
    <property type="match status" value="1"/>
</dbReference>
<dbReference type="InterPro" id="IPR017927">
    <property type="entry name" value="FAD-bd_FR_type"/>
</dbReference>
<dbReference type="InterPro" id="IPR013113">
    <property type="entry name" value="SIP_FAD-bd"/>
</dbReference>
<comment type="caution">
    <text evidence="2">The sequence shown here is derived from an EMBL/GenBank/DDBJ whole genome shotgun (WGS) entry which is preliminary data.</text>
</comment>
<dbReference type="Pfam" id="PF08021">
    <property type="entry name" value="FAD_binding_9"/>
    <property type="match status" value="1"/>
</dbReference>
<dbReference type="Proteomes" id="UP001499841">
    <property type="component" value="Unassembled WGS sequence"/>
</dbReference>
<name>A0ABP8EV67_9MICO</name>
<sequence length="279" mass="30198">MNLSSPALVRERVRREFAVRPMTVARWRDVTPRMRRVTLAGPMDGFASDGPADHVKVFFPHPDTGELHAPRVAPGGGIERPQGVELVSRDYTPLVNDDGELELDFFLHGDGGPAAGWAARVSAGDQIVVAGPRGSKLAPTGADRFVLGGDESALPALSRWLRILPGDADVTVLAEIQDADDEAYLAGLAGPGRRITWLHRGDDVPGTTSLLEDAVRALPPAQGLVFWWFGGEAGTLRPIRRYLRRELALDASTVECSGYWKRGVANHDHHAPVDPDDAE</sequence>
<dbReference type="PANTHER" id="PTHR30157">
    <property type="entry name" value="FERRIC REDUCTASE, NADPH-DEPENDENT"/>
    <property type="match status" value="1"/>
</dbReference>